<protein>
    <submittedName>
        <fullName evidence="1">Uncharacterized protein</fullName>
    </submittedName>
</protein>
<sequence>MSQTVIRSTVIRVGGVTGSTYRVEKGSRLGLRNVEMSSSHGFDSKEESTITLSQSKFHEIRKHHQPSIRTDIPKTSYKEYVSYLGSQKRWSVTVELESELESCQRRRRIAGEDMQGTKKLRMYLEIKEKQSEVSTTELTEISYETEPRSFR</sequence>
<dbReference type="EMBL" id="QGKY02000190">
    <property type="protein sequence ID" value="KAF2590182.1"/>
    <property type="molecule type" value="Genomic_DNA"/>
</dbReference>
<accession>A0A8S9K7U3</accession>
<name>A0A8S9K7U3_BRACR</name>
<gene>
    <name evidence="1" type="ORF">F2Q70_00038189</name>
</gene>
<dbReference type="AlphaFoldDB" id="A0A8S9K7U3"/>
<reference evidence="1" key="1">
    <citation type="submission" date="2019-12" db="EMBL/GenBank/DDBJ databases">
        <title>Genome sequencing and annotation of Brassica cretica.</title>
        <authorList>
            <person name="Studholme D.J."/>
            <person name="Sarris P.F."/>
        </authorList>
    </citation>
    <scope>NUCLEOTIDE SEQUENCE</scope>
    <source>
        <strain evidence="1">PFS-102/07</strain>
        <tissue evidence="1">Leaf</tissue>
    </source>
</reference>
<proteinExistence type="predicted"/>
<organism evidence="1">
    <name type="scientific">Brassica cretica</name>
    <name type="common">Mustard</name>
    <dbReference type="NCBI Taxonomy" id="69181"/>
    <lineage>
        <taxon>Eukaryota</taxon>
        <taxon>Viridiplantae</taxon>
        <taxon>Streptophyta</taxon>
        <taxon>Embryophyta</taxon>
        <taxon>Tracheophyta</taxon>
        <taxon>Spermatophyta</taxon>
        <taxon>Magnoliopsida</taxon>
        <taxon>eudicotyledons</taxon>
        <taxon>Gunneridae</taxon>
        <taxon>Pentapetalae</taxon>
        <taxon>rosids</taxon>
        <taxon>malvids</taxon>
        <taxon>Brassicales</taxon>
        <taxon>Brassicaceae</taxon>
        <taxon>Brassiceae</taxon>
        <taxon>Brassica</taxon>
    </lineage>
</organism>
<evidence type="ECO:0000313" key="1">
    <source>
        <dbReference type="EMBL" id="KAF2590182.1"/>
    </source>
</evidence>
<comment type="caution">
    <text evidence="1">The sequence shown here is derived from an EMBL/GenBank/DDBJ whole genome shotgun (WGS) entry which is preliminary data.</text>
</comment>